<protein>
    <submittedName>
        <fullName evidence="3">SDR family NAD(P)-dependent oxidoreductase</fullName>
        <ecNumber evidence="3">1.1.1.-</ecNumber>
    </submittedName>
</protein>
<dbReference type="Proteomes" id="UP001595604">
    <property type="component" value="Unassembled WGS sequence"/>
</dbReference>
<gene>
    <name evidence="3" type="ORF">ACFOD9_07425</name>
</gene>
<organism evidence="3 4">
    <name type="scientific">Novosphingobium bradum</name>
    <dbReference type="NCBI Taxonomy" id="1737444"/>
    <lineage>
        <taxon>Bacteria</taxon>
        <taxon>Pseudomonadati</taxon>
        <taxon>Pseudomonadota</taxon>
        <taxon>Alphaproteobacteria</taxon>
        <taxon>Sphingomonadales</taxon>
        <taxon>Sphingomonadaceae</taxon>
        <taxon>Novosphingobium</taxon>
    </lineage>
</organism>
<accession>A0ABV7IN05</accession>
<evidence type="ECO:0000256" key="1">
    <source>
        <dbReference type="ARBA" id="ARBA00006484"/>
    </source>
</evidence>
<keyword evidence="4" id="KW-1185">Reference proteome</keyword>
<comment type="caution">
    <text evidence="3">The sequence shown here is derived from an EMBL/GenBank/DDBJ whole genome shotgun (WGS) entry which is preliminary data.</text>
</comment>
<dbReference type="Pfam" id="PF13561">
    <property type="entry name" value="adh_short_C2"/>
    <property type="match status" value="1"/>
</dbReference>
<dbReference type="EMBL" id="JBHRTQ010000007">
    <property type="protein sequence ID" value="MFC3174075.1"/>
    <property type="molecule type" value="Genomic_DNA"/>
</dbReference>
<evidence type="ECO:0000256" key="2">
    <source>
        <dbReference type="ARBA" id="ARBA00023002"/>
    </source>
</evidence>
<reference evidence="4" key="1">
    <citation type="journal article" date="2019" name="Int. J. Syst. Evol. Microbiol.">
        <title>The Global Catalogue of Microorganisms (GCM) 10K type strain sequencing project: providing services to taxonomists for standard genome sequencing and annotation.</title>
        <authorList>
            <consortium name="The Broad Institute Genomics Platform"/>
            <consortium name="The Broad Institute Genome Sequencing Center for Infectious Disease"/>
            <person name="Wu L."/>
            <person name="Ma J."/>
        </authorList>
    </citation>
    <scope>NUCLEOTIDE SEQUENCE [LARGE SCALE GENOMIC DNA]</scope>
    <source>
        <strain evidence="4">KCTC 42984</strain>
    </source>
</reference>
<dbReference type="InterPro" id="IPR002347">
    <property type="entry name" value="SDR_fam"/>
</dbReference>
<dbReference type="PANTHER" id="PTHR43669:SF8">
    <property type="entry name" value="SHORT-CHAIN TYPE DEHYDROGENASE_REDUCTASE-RELATED"/>
    <property type="match status" value="1"/>
</dbReference>
<name>A0ABV7IN05_9SPHN</name>
<dbReference type="SUPFAM" id="SSF51735">
    <property type="entry name" value="NAD(P)-binding Rossmann-fold domains"/>
    <property type="match status" value="1"/>
</dbReference>
<dbReference type="PANTHER" id="PTHR43669">
    <property type="entry name" value="5-KETO-D-GLUCONATE 5-REDUCTASE"/>
    <property type="match status" value="1"/>
</dbReference>
<keyword evidence="2 3" id="KW-0560">Oxidoreductase</keyword>
<proteinExistence type="inferred from homology"/>
<dbReference type="InterPro" id="IPR036291">
    <property type="entry name" value="NAD(P)-bd_dom_sf"/>
</dbReference>
<dbReference type="PRINTS" id="PR00080">
    <property type="entry name" value="SDRFAMILY"/>
</dbReference>
<comment type="similarity">
    <text evidence="1">Belongs to the short-chain dehydrogenases/reductases (SDR) family.</text>
</comment>
<evidence type="ECO:0000313" key="3">
    <source>
        <dbReference type="EMBL" id="MFC3174075.1"/>
    </source>
</evidence>
<dbReference type="EC" id="1.1.1.-" evidence="3"/>
<dbReference type="CDD" id="cd05233">
    <property type="entry name" value="SDR_c"/>
    <property type="match status" value="1"/>
</dbReference>
<dbReference type="PRINTS" id="PR00081">
    <property type="entry name" value="GDHRDH"/>
</dbReference>
<dbReference type="Gene3D" id="3.40.50.720">
    <property type="entry name" value="NAD(P)-binding Rossmann-like Domain"/>
    <property type="match status" value="1"/>
</dbReference>
<evidence type="ECO:0000313" key="4">
    <source>
        <dbReference type="Proteomes" id="UP001595604"/>
    </source>
</evidence>
<dbReference type="RefSeq" id="WP_379509448.1">
    <property type="nucleotide sequence ID" value="NZ_JBHRTQ010000007.1"/>
</dbReference>
<dbReference type="GO" id="GO:0016491">
    <property type="term" value="F:oxidoreductase activity"/>
    <property type="evidence" value="ECO:0007669"/>
    <property type="project" value="UniProtKB-KW"/>
</dbReference>
<sequence>MDRLGMANKVALITGGGGAIGSATARRLAQAGASIAVVDIRADAAAAVADELTAQGHSAAAFTADIAEEDQACALVAEVVDRFGRLDILHNNAAAGPNLNPGDLTLLDMTAQVWDRAFAVNARAPMLLSREAVPHMIAQGGGVIVNTSSGASQMPAADARTAYGSSKSALETLTRYIAAQYGPDNVRCNAILPGVVLTPNMKRIFGQAQLDAMVSRTMLRRICLPEDIAAAVHFLVSDDARQITGELLRVNGGSM</sequence>